<dbReference type="PANTHER" id="PTHR30221:SF1">
    <property type="entry name" value="SMALL-CONDUCTANCE MECHANOSENSITIVE CHANNEL"/>
    <property type="match status" value="1"/>
</dbReference>
<evidence type="ECO:0000256" key="3">
    <source>
        <dbReference type="ARBA" id="ARBA00022692"/>
    </source>
</evidence>
<keyword evidence="5 6" id="KW-0472">Membrane</keyword>
<feature type="domain" description="Cyclic nucleotide-binding" evidence="7">
    <location>
        <begin position="339"/>
        <end position="433"/>
    </location>
</feature>
<dbReference type="InterPro" id="IPR011066">
    <property type="entry name" value="MscS_channel_C_sf"/>
</dbReference>
<dbReference type="Pfam" id="PF00924">
    <property type="entry name" value="MS_channel_2nd"/>
    <property type="match status" value="1"/>
</dbReference>
<gene>
    <name evidence="8" type="ORF">PZN02_002841</name>
</gene>
<evidence type="ECO:0000256" key="1">
    <source>
        <dbReference type="ARBA" id="ARBA00004651"/>
    </source>
</evidence>
<keyword evidence="2" id="KW-1003">Cell membrane</keyword>
<dbReference type="PIRSF" id="PIRSF026673">
    <property type="entry name" value="UCP026673_ion_chan"/>
    <property type="match status" value="1"/>
</dbReference>
<keyword evidence="6" id="KW-0407">Ion channel</keyword>
<dbReference type="InterPro" id="IPR018490">
    <property type="entry name" value="cNMP-bd_dom_sf"/>
</dbReference>
<keyword evidence="6" id="KW-0997">Cell inner membrane</keyword>
<comment type="subunit">
    <text evidence="6">Homoheptamer.</text>
</comment>
<evidence type="ECO:0000256" key="4">
    <source>
        <dbReference type="ARBA" id="ARBA00022989"/>
    </source>
</evidence>
<comment type="function">
    <text evidence="6">Mechanosensitive channel that participates in the regulation of osmotic pressure changes within the cell, opening in response to stretch forces in the membrane lipid bilayer, without the need for other proteins. Contributes to normal resistance to hypoosmotic shock. Forms an ion channel of 1.0 nanosiemens conductance with a slight preference for anions.</text>
</comment>
<feature type="transmembrane region" description="Helical" evidence="6">
    <location>
        <begin position="35"/>
        <end position="54"/>
    </location>
</feature>
<name>A0ABY8D9D9_9HYPH</name>
<reference evidence="8 9" key="1">
    <citation type="submission" date="2023-03" db="EMBL/GenBank/DDBJ databases">
        <authorList>
            <person name="Kaur S."/>
            <person name="Espinosa-Saiz D."/>
            <person name="Velazquez E."/>
            <person name="Menendez E."/>
            <person name="diCenzo G.C."/>
        </authorList>
    </citation>
    <scope>NUCLEOTIDE SEQUENCE [LARGE SCALE GENOMIC DNA]</scope>
    <source>
        <strain evidence="8 9">LMG 24692</strain>
    </source>
</reference>
<comment type="similarity">
    <text evidence="6">Belongs to the MscS (TC 1.A.23) family.</text>
</comment>
<keyword evidence="4 6" id="KW-1133">Transmembrane helix</keyword>
<feature type="transmembrane region" description="Helical" evidence="6">
    <location>
        <begin position="74"/>
        <end position="94"/>
    </location>
</feature>
<dbReference type="InterPro" id="IPR014710">
    <property type="entry name" value="RmlC-like_jellyroll"/>
</dbReference>
<dbReference type="SUPFAM" id="SSF82689">
    <property type="entry name" value="Mechanosensitive channel protein MscS (YggB), C-terminal domain"/>
    <property type="match status" value="1"/>
</dbReference>
<evidence type="ECO:0000256" key="6">
    <source>
        <dbReference type="RuleBase" id="RU369025"/>
    </source>
</evidence>
<dbReference type="Proteomes" id="UP001229355">
    <property type="component" value="Chromosome 1"/>
</dbReference>
<dbReference type="InterPro" id="IPR006685">
    <property type="entry name" value="MscS_channel_2nd"/>
</dbReference>
<organism evidence="8 9">
    <name type="scientific">Sinorhizobium garamanticum</name>
    <dbReference type="NCBI Taxonomy" id="680247"/>
    <lineage>
        <taxon>Bacteria</taxon>
        <taxon>Pseudomonadati</taxon>
        <taxon>Pseudomonadota</taxon>
        <taxon>Alphaproteobacteria</taxon>
        <taxon>Hyphomicrobiales</taxon>
        <taxon>Rhizobiaceae</taxon>
        <taxon>Sinorhizobium/Ensifer group</taxon>
        <taxon>Sinorhizobium</taxon>
    </lineage>
</organism>
<dbReference type="SUPFAM" id="SSF50182">
    <property type="entry name" value="Sm-like ribonucleoproteins"/>
    <property type="match status" value="1"/>
</dbReference>
<sequence length="478" mass="51384">MFDLLVSPLVQVIALGVASIVIWHLQGRGRPNARLVVQIAFFLVMTAILVGNRISPFKFEPMQEVGGALVAAKMLWWMHLAWSTIGFIRIYIVLDGRPREARLLQDLFVAVVYLGVTLSILSFVFGIAIGTLVATSGVIAIILGLALQSTLNDVFSGVALTLGRPYGIGDWIILADGVEGRVVENTWRSTHILTPANNIVVLPNSVLAKVGLTNITRPDETHLQVLTLRVKPTHPPSFIAEAMRRAMIGANHVVHDPAPAVALKSLDAVAVEVELQYRVRHPADRNAARNELIDLAYRQCTAMGLSLAPPTTATVLMESAVTAPGPAETVKDLLRANSIFADLKLEELEKLDAAARPRQYRSGERVLDGAETSLMVVRSGVVAAHRNGAEVTRLAPGAIFGQVDGIDGKAVTFEALTEVEAYEIDGPTMTPLLQDYPAIQSDLSRHLAGLAGRAPAAGNGPAEGKHAFLRKVHGILGR</sequence>
<comment type="subcellular location">
    <subcellularLocation>
        <location evidence="6">Cell inner membrane</location>
        <topology evidence="6">Multi-pass membrane protein</topology>
    </subcellularLocation>
    <subcellularLocation>
        <location evidence="1">Cell membrane</location>
        <topology evidence="1">Multi-pass membrane protein</topology>
    </subcellularLocation>
</comment>
<dbReference type="EMBL" id="CP120373">
    <property type="protein sequence ID" value="WEX86543.1"/>
    <property type="molecule type" value="Genomic_DNA"/>
</dbReference>
<dbReference type="Gene3D" id="2.60.120.10">
    <property type="entry name" value="Jelly Rolls"/>
    <property type="match status" value="1"/>
</dbReference>
<evidence type="ECO:0000313" key="8">
    <source>
        <dbReference type="EMBL" id="WEX86543.1"/>
    </source>
</evidence>
<feature type="transmembrane region" description="Helical" evidence="6">
    <location>
        <begin position="6"/>
        <end position="23"/>
    </location>
</feature>
<dbReference type="RefSeq" id="WP_280658608.1">
    <property type="nucleotide sequence ID" value="NZ_CP120373.1"/>
</dbReference>
<dbReference type="InterPro" id="IPR023408">
    <property type="entry name" value="MscS_beta-dom_sf"/>
</dbReference>
<dbReference type="InterPro" id="IPR045275">
    <property type="entry name" value="MscS_archaea/bacteria_type"/>
</dbReference>
<dbReference type="Gene3D" id="2.30.30.60">
    <property type="match status" value="1"/>
</dbReference>
<dbReference type="PROSITE" id="PS50042">
    <property type="entry name" value="CNMP_BINDING_3"/>
    <property type="match status" value="1"/>
</dbReference>
<evidence type="ECO:0000313" key="9">
    <source>
        <dbReference type="Proteomes" id="UP001229355"/>
    </source>
</evidence>
<evidence type="ECO:0000259" key="7">
    <source>
        <dbReference type="PROSITE" id="PS50042"/>
    </source>
</evidence>
<dbReference type="Gene3D" id="1.10.287.1260">
    <property type="match status" value="1"/>
</dbReference>
<dbReference type="PANTHER" id="PTHR30221">
    <property type="entry name" value="SMALL-CONDUCTANCE MECHANOSENSITIVE CHANNEL"/>
    <property type="match status" value="1"/>
</dbReference>
<dbReference type="InterPro" id="IPR010920">
    <property type="entry name" value="LSM_dom_sf"/>
</dbReference>
<accession>A0ABY8D9D9</accession>
<dbReference type="SUPFAM" id="SSF51206">
    <property type="entry name" value="cAMP-binding domain-like"/>
    <property type="match status" value="1"/>
</dbReference>
<protein>
    <recommendedName>
        <fullName evidence="6">Small-conductance mechanosensitive channel</fullName>
    </recommendedName>
</protein>
<keyword evidence="6" id="KW-0813">Transport</keyword>
<dbReference type="CDD" id="cd00038">
    <property type="entry name" value="CAP_ED"/>
    <property type="match status" value="1"/>
</dbReference>
<proteinExistence type="inferred from homology"/>
<feature type="transmembrane region" description="Helical" evidence="6">
    <location>
        <begin position="103"/>
        <end position="121"/>
    </location>
</feature>
<keyword evidence="6" id="KW-0406">Ion transport</keyword>
<dbReference type="InterPro" id="IPR016846">
    <property type="entry name" value="cNMP-bd_ion_channel"/>
</dbReference>
<evidence type="ECO:0000256" key="5">
    <source>
        <dbReference type="ARBA" id="ARBA00023136"/>
    </source>
</evidence>
<dbReference type="SMART" id="SM00100">
    <property type="entry name" value="cNMP"/>
    <property type="match status" value="1"/>
</dbReference>
<keyword evidence="3 6" id="KW-0812">Transmembrane</keyword>
<dbReference type="Pfam" id="PF00027">
    <property type="entry name" value="cNMP_binding"/>
    <property type="match status" value="1"/>
</dbReference>
<evidence type="ECO:0000256" key="2">
    <source>
        <dbReference type="ARBA" id="ARBA00022475"/>
    </source>
</evidence>
<keyword evidence="9" id="KW-1185">Reference proteome</keyword>
<dbReference type="InterPro" id="IPR000595">
    <property type="entry name" value="cNMP-bd_dom"/>
</dbReference>